<dbReference type="InterPro" id="IPR023753">
    <property type="entry name" value="FAD/NAD-binding_dom"/>
</dbReference>
<keyword evidence="5" id="KW-1185">Reference proteome</keyword>
<comment type="caution">
    <text evidence="4">The sequence shown here is derived from an EMBL/GenBank/DDBJ whole genome shotgun (WGS) entry which is preliminary data.</text>
</comment>
<dbReference type="InterPro" id="IPR036188">
    <property type="entry name" value="FAD/NAD-bd_sf"/>
</dbReference>
<accession>A0A4Q1D3H8</accession>
<protein>
    <submittedName>
        <fullName evidence="4">NAD(P)/FAD-dependent oxidoreductase</fullName>
    </submittedName>
</protein>
<dbReference type="InterPro" id="IPR050097">
    <property type="entry name" value="Ferredoxin-NADP_redctase_2"/>
</dbReference>
<proteinExistence type="predicted"/>
<dbReference type="RefSeq" id="WP_129003599.1">
    <property type="nucleotide sequence ID" value="NZ_SDHZ01000002.1"/>
</dbReference>
<evidence type="ECO:0000256" key="1">
    <source>
        <dbReference type="ARBA" id="ARBA00022630"/>
    </source>
</evidence>
<evidence type="ECO:0000313" key="4">
    <source>
        <dbReference type="EMBL" id="RXK82858.1"/>
    </source>
</evidence>
<dbReference type="Gene3D" id="3.50.50.60">
    <property type="entry name" value="FAD/NAD(P)-binding domain"/>
    <property type="match status" value="2"/>
</dbReference>
<organism evidence="4 5">
    <name type="scientific">Filimonas effusa</name>
    <dbReference type="NCBI Taxonomy" id="2508721"/>
    <lineage>
        <taxon>Bacteria</taxon>
        <taxon>Pseudomonadati</taxon>
        <taxon>Bacteroidota</taxon>
        <taxon>Chitinophagia</taxon>
        <taxon>Chitinophagales</taxon>
        <taxon>Chitinophagaceae</taxon>
        <taxon>Filimonas</taxon>
    </lineage>
</organism>
<dbReference type="PRINTS" id="PR00368">
    <property type="entry name" value="FADPNR"/>
</dbReference>
<evidence type="ECO:0000313" key="5">
    <source>
        <dbReference type="Proteomes" id="UP000290545"/>
    </source>
</evidence>
<dbReference type="PANTHER" id="PTHR48105">
    <property type="entry name" value="THIOREDOXIN REDUCTASE 1-RELATED-RELATED"/>
    <property type="match status" value="1"/>
</dbReference>
<keyword evidence="2" id="KW-0560">Oxidoreductase</keyword>
<dbReference type="Proteomes" id="UP000290545">
    <property type="component" value="Unassembled WGS sequence"/>
</dbReference>
<dbReference type="EMBL" id="SDHZ01000002">
    <property type="protein sequence ID" value="RXK82858.1"/>
    <property type="molecule type" value="Genomic_DNA"/>
</dbReference>
<dbReference type="PRINTS" id="PR00469">
    <property type="entry name" value="PNDRDTASEII"/>
</dbReference>
<dbReference type="SUPFAM" id="SSF51905">
    <property type="entry name" value="FAD/NAD(P)-binding domain"/>
    <property type="match status" value="1"/>
</dbReference>
<name>A0A4Q1D3H8_9BACT</name>
<keyword evidence="1" id="KW-0285">Flavoprotein</keyword>
<dbReference type="AlphaFoldDB" id="A0A4Q1D3H8"/>
<reference evidence="4 5" key="1">
    <citation type="submission" date="2019-01" db="EMBL/GenBank/DDBJ databases">
        <title>Filimonas sp. strain TTM-71.</title>
        <authorList>
            <person name="Chen W.-M."/>
        </authorList>
    </citation>
    <scope>NUCLEOTIDE SEQUENCE [LARGE SCALE GENOMIC DNA]</scope>
    <source>
        <strain evidence="4 5">TTM-71</strain>
    </source>
</reference>
<dbReference type="OrthoDB" id="9806179at2"/>
<gene>
    <name evidence="4" type="ORF">ESB13_12035</name>
</gene>
<sequence>MTTTTATDILHASSDVIIIGGSYSGLSAAMALGRALRDVLIIDSGLPCNRQTPYSHNFVTQDGKPPQTIADEAKAQVLQYHTVRLHNDLATAATKTEGGFRVQTQSGQTFSAKKLLFATGVKDIMPAIPGFAESWGISALHCPYCHGYEVRHQKTGVMCNGELGFDFARLIANWTGDLTLFTNGPSTLHAAQTARLAQLNIPVIETTISALKHTNGYIKALVLSDGNAIPLDALYARIAFEQHCALPVQLGCQLTEQGYLQVDNFQRTTIPGVFACGDNSSFMRAVSAAVASGTMAGAMINREMVDDRG</sequence>
<dbReference type="Pfam" id="PF07992">
    <property type="entry name" value="Pyr_redox_2"/>
    <property type="match status" value="1"/>
</dbReference>
<evidence type="ECO:0000256" key="2">
    <source>
        <dbReference type="ARBA" id="ARBA00023002"/>
    </source>
</evidence>
<feature type="domain" description="FAD/NAD(P)-binding" evidence="3">
    <location>
        <begin position="15"/>
        <end position="293"/>
    </location>
</feature>
<evidence type="ECO:0000259" key="3">
    <source>
        <dbReference type="Pfam" id="PF07992"/>
    </source>
</evidence>
<dbReference type="GO" id="GO:0016491">
    <property type="term" value="F:oxidoreductase activity"/>
    <property type="evidence" value="ECO:0007669"/>
    <property type="project" value="UniProtKB-KW"/>
</dbReference>